<dbReference type="EMBL" id="MLFT02000010">
    <property type="protein sequence ID" value="PHT36919.1"/>
    <property type="molecule type" value="Genomic_DNA"/>
</dbReference>
<evidence type="ECO:0000256" key="5">
    <source>
        <dbReference type="ARBA" id="ARBA00022989"/>
    </source>
</evidence>
<keyword evidence="7 9" id="KW-0472">Membrane</keyword>
<accession>A0A2G2VV93</accession>
<dbReference type="PANTHER" id="PTHR31086">
    <property type="entry name" value="ALUMINUM-ACTIVATED MALATE TRANSPORTER 10"/>
    <property type="match status" value="1"/>
</dbReference>
<sequence length="456" mass="50816">MDKAYPLSTPMVVRLLEVSKNPFRPMEEGEEIFDPEVPYLSAIGVLMYLANATRPDIAFSVNLLARYSSSLTERHWNGIKHILRYLKGTIDMGLFYTNKASPDLVGHADAGALATFTRFFPHMKRRYDYGILIFVLTFSMVTVSGYRVDEILELAHQRLSTILIGAATCMIVSLVICPVWAGEDLHKLISSHLEKLATFLEGFGSEYFSFSENDQSGKTSKEDKKGFLEAYKTVLNSKATEESLANFAWWEPGHGCFRLRHPWKQYLKIGVLARECACHLQALSGYFNSKPQAPTEFHKTIQEACKKMSIESSKLLKELSTSIKTMTQPSSSSATHLHHSKAAVDDFKIILTTTQTLLYSNKLDLLQIFPAITVASILIDVINCLEKILEAVEELSVQAHFMKAKNNEVSVASPPPPQHHQLLHRGIVKPVIDVDDIEGGAAVAYSAPEVKPPAGK</sequence>
<dbReference type="GO" id="GO:0015743">
    <property type="term" value="P:malate transport"/>
    <property type="evidence" value="ECO:0007669"/>
    <property type="project" value="InterPro"/>
</dbReference>
<comment type="similarity">
    <text evidence="2">Belongs to the aromatic acid exporter (TC 2.A.85) family.</text>
</comment>
<keyword evidence="8" id="KW-0407">Ion channel</keyword>
<keyword evidence="6" id="KW-0406">Ion transport</keyword>
<evidence type="ECO:0000256" key="6">
    <source>
        <dbReference type="ARBA" id="ARBA00023065"/>
    </source>
</evidence>
<dbReference type="InterPro" id="IPR020966">
    <property type="entry name" value="ALMT"/>
</dbReference>
<reference evidence="10 11" key="1">
    <citation type="journal article" date="2017" name="Genome Biol.">
        <title>New reference genome sequences of hot pepper reveal the massive evolution of plant disease-resistance genes by retroduplication.</title>
        <authorList>
            <person name="Kim S."/>
            <person name="Park J."/>
            <person name="Yeom S.I."/>
            <person name="Kim Y.M."/>
            <person name="Seo E."/>
            <person name="Kim K.T."/>
            <person name="Kim M.S."/>
            <person name="Lee J.M."/>
            <person name="Cheong K."/>
            <person name="Shin H.S."/>
            <person name="Kim S.B."/>
            <person name="Han K."/>
            <person name="Lee J."/>
            <person name="Park M."/>
            <person name="Lee H.A."/>
            <person name="Lee H.Y."/>
            <person name="Lee Y."/>
            <person name="Oh S."/>
            <person name="Lee J.H."/>
            <person name="Choi E."/>
            <person name="Choi E."/>
            <person name="Lee S.E."/>
            <person name="Jeon J."/>
            <person name="Kim H."/>
            <person name="Choi G."/>
            <person name="Song H."/>
            <person name="Lee J."/>
            <person name="Lee S.C."/>
            <person name="Kwon J.K."/>
            <person name="Lee H.Y."/>
            <person name="Koo N."/>
            <person name="Hong Y."/>
            <person name="Kim R.W."/>
            <person name="Kang W.H."/>
            <person name="Huh J.H."/>
            <person name="Kang B.C."/>
            <person name="Yang T.J."/>
            <person name="Lee Y.H."/>
            <person name="Bennetzen J.L."/>
            <person name="Choi D."/>
        </authorList>
    </citation>
    <scope>NUCLEOTIDE SEQUENCE [LARGE SCALE GENOMIC DNA]</scope>
    <source>
        <strain evidence="11">cv. PBC81</strain>
    </source>
</reference>
<dbReference type="GO" id="GO:0016020">
    <property type="term" value="C:membrane"/>
    <property type="evidence" value="ECO:0007669"/>
    <property type="project" value="UniProtKB-SubCell"/>
</dbReference>
<reference evidence="11" key="2">
    <citation type="journal article" date="2017" name="J. Anim. Genet.">
        <title>Multiple reference genome sequences of hot pepper reveal the massive evolution of plant disease resistance genes by retroduplication.</title>
        <authorList>
            <person name="Kim S."/>
            <person name="Park J."/>
            <person name="Yeom S.-I."/>
            <person name="Kim Y.-M."/>
            <person name="Seo E."/>
            <person name="Kim K.-T."/>
            <person name="Kim M.-S."/>
            <person name="Lee J.M."/>
            <person name="Cheong K."/>
            <person name="Shin H.-S."/>
            <person name="Kim S.-B."/>
            <person name="Han K."/>
            <person name="Lee J."/>
            <person name="Park M."/>
            <person name="Lee H.-A."/>
            <person name="Lee H.-Y."/>
            <person name="Lee Y."/>
            <person name="Oh S."/>
            <person name="Lee J.H."/>
            <person name="Choi E."/>
            <person name="Choi E."/>
            <person name="Lee S.E."/>
            <person name="Jeon J."/>
            <person name="Kim H."/>
            <person name="Choi G."/>
            <person name="Song H."/>
            <person name="Lee J."/>
            <person name="Lee S.-C."/>
            <person name="Kwon J.-K."/>
            <person name="Lee H.-Y."/>
            <person name="Koo N."/>
            <person name="Hong Y."/>
            <person name="Kim R.W."/>
            <person name="Kang W.-H."/>
            <person name="Huh J.H."/>
            <person name="Kang B.-C."/>
            <person name="Yang T.-J."/>
            <person name="Lee Y.-H."/>
            <person name="Bennetzen J.L."/>
            <person name="Choi D."/>
        </authorList>
    </citation>
    <scope>NUCLEOTIDE SEQUENCE [LARGE SCALE GENOMIC DNA]</scope>
    <source>
        <strain evidence="11">cv. PBC81</strain>
    </source>
</reference>
<evidence type="ECO:0000256" key="7">
    <source>
        <dbReference type="ARBA" id="ARBA00023136"/>
    </source>
</evidence>
<evidence type="ECO:0000256" key="4">
    <source>
        <dbReference type="ARBA" id="ARBA00022692"/>
    </source>
</evidence>
<comment type="subcellular location">
    <subcellularLocation>
        <location evidence="1">Membrane</location>
        <topology evidence="1">Multi-pass membrane protein</topology>
    </subcellularLocation>
</comment>
<keyword evidence="11" id="KW-1185">Reference proteome</keyword>
<dbReference type="Pfam" id="PF11744">
    <property type="entry name" value="ALMT"/>
    <property type="match status" value="1"/>
</dbReference>
<name>A0A2G2VV93_CAPBA</name>
<dbReference type="OrthoDB" id="68611at2759"/>
<dbReference type="AlphaFoldDB" id="A0A2G2VV93"/>
<dbReference type="GO" id="GO:0034220">
    <property type="term" value="P:monoatomic ion transmembrane transport"/>
    <property type="evidence" value="ECO:0007669"/>
    <property type="project" value="UniProtKB-KW"/>
</dbReference>
<organism evidence="10 11">
    <name type="scientific">Capsicum baccatum</name>
    <name type="common">Peruvian pepper</name>
    <dbReference type="NCBI Taxonomy" id="33114"/>
    <lineage>
        <taxon>Eukaryota</taxon>
        <taxon>Viridiplantae</taxon>
        <taxon>Streptophyta</taxon>
        <taxon>Embryophyta</taxon>
        <taxon>Tracheophyta</taxon>
        <taxon>Spermatophyta</taxon>
        <taxon>Magnoliopsida</taxon>
        <taxon>eudicotyledons</taxon>
        <taxon>Gunneridae</taxon>
        <taxon>Pentapetalae</taxon>
        <taxon>asterids</taxon>
        <taxon>lamiids</taxon>
        <taxon>Solanales</taxon>
        <taxon>Solanaceae</taxon>
        <taxon>Solanoideae</taxon>
        <taxon>Capsiceae</taxon>
        <taxon>Capsicum</taxon>
    </lineage>
</organism>
<evidence type="ECO:0000256" key="3">
    <source>
        <dbReference type="ARBA" id="ARBA00022448"/>
    </source>
</evidence>
<evidence type="ECO:0000256" key="2">
    <source>
        <dbReference type="ARBA" id="ARBA00007079"/>
    </source>
</evidence>
<evidence type="ECO:0000256" key="9">
    <source>
        <dbReference type="SAM" id="Phobius"/>
    </source>
</evidence>
<keyword evidence="3" id="KW-0813">Transport</keyword>
<keyword evidence="5 9" id="KW-1133">Transmembrane helix</keyword>
<dbReference type="Proteomes" id="UP000224567">
    <property type="component" value="Unassembled WGS sequence"/>
</dbReference>
<feature type="transmembrane region" description="Helical" evidence="9">
    <location>
        <begin position="127"/>
        <end position="147"/>
    </location>
</feature>
<evidence type="ECO:0000313" key="11">
    <source>
        <dbReference type="Proteomes" id="UP000224567"/>
    </source>
</evidence>
<protein>
    <submittedName>
        <fullName evidence="10">Aluminum-activated malate transporter 8</fullName>
    </submittedName>
</protein>
<feature type="transmembrane region" description="Helical" evidence="9">
    <location>
        <begin position="159"/>
        <end position="181"/>
    </location>
</feature>
<gene>
    <name evidence="10" type="ORF">CQW23_24619</name>
</gene>
<comment type="caution">
    <text evidence="10">The sequence shown here is derived from an EMBL/GenBank/DDBJ whole genome shotgun (WGS) entry which is preliminary data.</text>
</comment>
<evidence type="ECO:0000256" key="8">
    <source>
        <dbReference type="ARBA" id="ARBA00023303"/>
    </source>
</evidence>
<keyword evidence="4 9" id="KW-0812">Transmembrane</keyword>
<dbReference type="STRING" id="33114.A0A2G2VV93"/>
<evidence type="ECO:0000313" key="10">
    <source>
        <dbReference type="EMBL" id="PHT36919.1"/>
    </source>
</evidence>
<evidence type="ECO:0000256" key="1">
    <source>
        <dbReference type="ARBA" id="ARBA00004141"/>
    </source>
</evidence>
<proteinExistence type="inferred from homology"/>